<dbReference type="CDD" id="cd14978">
    <property type="entry name" value="7tmA_FMRFamide_R-like"/>
    <property type="match status" value="1"/>
</dbReference>
<evidence type="ECO:0000313" key="9">
    <source>
        <dbReference type="Proteomes" id="UP000749559"/>
    </source>
</evidence>
<protein>
    <submittedName>
        <fullName evidence="8">Uncharacterized protein</fullName>
    </submittedName>
</protein>
<evidence type="ECO:0000313" key="8">
    <source>
        <dbReference type="EMBL" id="CAH1789963.1"/>
    </source>
</evidence>
<gene>
    <name evidence="8" type="ORF">OFUS_LOCUS15234</name>
</gene>
<dbReference type="GO" id="GO:0004930">
    <property type="term" value="F:G protein-coupled receptor activity"/>
    <property type="evidence" value="ECO:0007669"/>
    <property type="project" value="UniProtKB-KW"/>
</dbReference>
<keyword evidence="5" id="KW-0472">Membrane</keyword>
<keyword evidence="6" id="KW-0675">Receptor</keyword>
<dbReference type="PROSITE" id="PS50262">
    <property type="entry name" value="G_PROTEIN_RECEP_F1_2"/>
    <property type="match status" value="1"/>
</dbReference>
<evidence type="ECO:0000256" key="4">
    <source>
        <dbReference type="ARBA" id="ARBA00023040"/>
    </source>
</evidence>
<dbReference type="PANTHER" id="PTHR24243:SF230">
    <property type="entry name" value="G-PROTEIN COUPLED RECEPTORS FAMILY 1 PROFILE DOMAIN-CONTAINING PROTEIN"/>
    <property type="match status" value="1"/>
</dbReference>
<dbReference type="PRINTS" id="PR00237">
    <property type="entry name" value="GPCRRHODOPSN"/>
</dbReference>
<keyword evidence="9" id="KW-1185">Reference proteome</keyword>
<dbReference type="Proteomes" id="UP000749559">
    <property type="component" value="Unassembled WGS sequence"/>
</dbReference>
<dbReference type="Pfam" id="PF00001">
    <property type="entry name" value="7tm_1"/>
    <property type="match status" value="1"/>
</dbReference>
<comment type="caution">
    <text evidence="8">The sequence shown here is derived from an EMBL/GenBank/DDBJ whole genome shotgun (WGS) entry which is preliminary data.</text>
</comment>
<dbReference type="Gene3D" id="1.20.1070.10">
    <property type="entry name" value="Rhodopsin 7-helix transmembrane proteins"/>
    <property type="match status" value="1"/>
</dbReference>
<dbReference type="SUPFAM" id="SSF81321">
    <property type="entry name" value="Family A G protein-coupled receptor-like"/>
    <property type="match status" value="1"/>
</dbReference>
<dbReference type="GO" id="GO:0005886">
    <property type="term" value="C:plasma membrane"/>
    <property type="evidence" value="ECO:0007669"/>
    <property type="project" value="TreeGrafter"/>
</dbReference>
<evidence type="ECO:0000256" key="2">
    <source>
        <dbReference type="ARBA" id="ARBA00022692"/>
    </source>
</evidence>
<evidence type="ECO:0000256" key="7">
    <source>
        <dbReference type="ARBA" id="ARBA00023224"/>
    </source>
</evidence>
<keyword evidence="2" id="KW-0812">Transmembrane</keyword>
<dbReference type="EMBL" id="CAIIXF020000007">
    <property type="protein sequence ID" value="CAH1789963.1"/>
    <property type="molecule type" value="Genomic_DNA"/>
</dbReference>
<evidence type="ECO:0000256" key="3">
    <source>
        <dbReference type="ARBA" id="ARBA00022989"/>
    </source>
</evidence>
<dbReference type="AlphaFoldDB" id="A0A8J1TUK1"/>
<dbReference type="InterPro" id="IPR000276">
    <property type="entry name" value="GPCR_Rhodpsn"/>
</dbReference>
<dbReference type="PANTHER" id="PTHR24243">
    <property type="entry name" value="G-PROTEIN COUPLED RECEPTOR"/>
    <property type="match status" value="1"/>
</dbReference>
<reference evidence="8" key="1">
    <citation type="submission" date="2022-03" db="EMBL/GenBank/DDBJ databases">
        <authorList>
            <person name="Martin C."/>
        </authorList>
    </citation>
    <scope>NUCLEOTIDE SEQUENCE</scope>
</reference>
<keyword evidence="4" id="KW-0297">G-protein coupled receptor</keyword>
<comment type="subcellular location">
    <subcellularLocation>
        <location evidence="1">Membrane</location>
        <topology evidence="1">Multi-pass membrane protein</topology>
    </subcellularLocation>
</comment>
<evidence type="ECO:0000256" key="6">
    <source>
        <dbReference type="ARBA" id="ARBA00023170"/>
    </source>
</evidence>
<accession>A0A8J1TUK1</accession>
<proteinExistence type="predicted"/>
<name>A0A8J1TUK1_OWEFU</name>
<evidence type="ECO:0000256" key="1">
    <source>
        <dbReference type="ARBA" id="ARBA00004141"/>
    </source>
</evidence>
<keyword evidence="7" id="KW-0807">Transducer</keyword>
<dbReference type="OrthoDB" id="10011262at2759"/>
<keyword evidence="3" id="KW-1133">Transmembrane helix</keyword>
<organism evidence="8 9">
    <name type="scientific">Owenia fusiformis</name>
    <name type="common">Polychaete worm</name>
    <dbReference type="NCBI Taxonomy" id="6347"/>
    <lineage>
        <taxon>Eukaryota</taxon>
        <taxon>Metazoa</taxon>
        <taxon>Spiralia</taxon>
        <taxon>Lophotrochozoa</taxon>
        <taxon>Annelida</taxon>
        <taxon>Polychaeta</taxon>
        <taxon>Sedentaria</taxon>
        <taxon>Canalipalpata</taxon>
        <taxon>Sabellida</taxon>
        <taxon>Oweniida</taxon>
        <taxon>Oweniidae</taxon>
        <taxon>Owenia</taxon>
    </lineage>
</organism>
<sequence>MVTSNMESLANNTTECLKIVFNGSISNTDTTNDMEDSTEYKLTIALWTYLSPIVLLVGLIGNLLSILVLRCTSMKRAASSVYLTALAVSDLTLLLISLSNDWVAYMFDFDIQTVHTWSCKIHTFLVYMFTDISAWMLVCVSLERVTMVYWPIRVKTIFSPCRIMVSIITMVALLCVVNIQWLFTLVVRETIPGEMMSLVHESLQIEDAQTEEEIVCIYKEGTENFRSYYWPWIDACIASFIPFTILIICNALIVAKLSKSKKFRKESTNERRGKNNNATRSITIMLIVTSFMFLILTAPFVIYLIIWQKDTKNGYASMTELIHSELMTSIFDMFIYCNSAINFILYCLSGKMFREALAELFCGKQPTQASQRTSRHSNTSVLHTGTSPKARYCTDIRTAIYNTTAAKCDNTALKYVTTTARCDTIADRHENGAAKCNATDARCDISAVRSDATSATCQIDGAYINNSDKYSMAVLGETLCIETLEITKL</sequence>
<evidence type="ECO:0000256" key="5">
    <source>
        <dbReference type="ARBA" id="ARBA00023136"/>
    </source>
</evidence>
<dbReference type="InterPro" id="IPR017452">
    <property type="entry name" value="GPCR_Rhodpsn_7TM"/>
</dbReference>